<keyword evidence="2" id="KW-0378">Hydrolase</keyword>
<dbReference type="Proteomes" id="UP001321786">
    <property type="component" value="Chromosome"/>
</dbReference>
<proteinExistence type="predicted"/>
<feature type="domain" description="Beta-lactamase-related" evidence="1">
    <location>
        <begin position="14"/>
        <end position="259"/>
    </location>
</feature>
<dbReference type="InterPro" id="IPR050491">
    <property type="entry name" value="AmpC-like"/>
</dbReference>
<accession>A0AAU9E0Z6</accession>
<keyword evidence="3" id="KW-1185">Reference proteome</keyword>
<dbReference type="InterPro" id="IPR012338">
    <property type="entry name" value="Beta-lactam/transpept-like"/>
</dbReference>
<organism evidence="2 3">
    <name type="scientific">Helicovermis profundi</name>
    <dbReference type="NCBI Taxonomy" id="3065157"/>
    <lineage>
        <taxon>Bacteria</taxon>
        <taxon>Bacillati</taxon>
        <taxon>Bacillota</taxon>
        <taxon>Clostridia</taxon>
        <taxon>Helicovermis</taxon>
    </lineage>
</organism>
<dbReference type="KEGG" id="hprf:HLPR_05620"/>
<dbReference type="AlphaFoldDB" id="A0AAU9E0Z6"/>
<evidence type="ECO:0000259" key="1">
    <source>
        <dbReference type="Pfam" id="PF00144"/>
    </source>
</evidence>
<dbReference type="PANTHER" id="PTHR46825">
    <property type="entry name" value="D-ALANYL-D-ALANINE-CARBOXYPEPTIDASE/ENDOPEPTIDASE AMPH"/>
    <property type="match status" value="1"/>
</dbReference>
<dbReference type="SUPFAM" id="SSF56601">
    <property type="entry name" value="beta-lactamase/transpeptidase-like"/>
    <property type="match status" value="1"/>
</dbReference>
<gene>
    <name evidence="2" type="ORF">HLPR_05620</name>
</gene>
<evidence type="ECO:0000313" key="2">
    <source>
        <dbReference type="EMBL" id="BEP28231.1"/>
    </source>
</evidence>
<dbReference type="Pfam" id="PF00144">
    <property type="entry name" value="Beta-lactamase"/>
    <property type="match status" value="1"/>
</dbReference>
<sequence length="315" mass="35584">MSYWMAPLQDDIQNEIEYAADNGFDGVIVYVDRAGEVETYASGWQNRENEIPANPETLFKIASISKLYIAAATTKLIDADMLSVDDTLSSLLPELVGRIEYADKITLKMMLQHRSGIPNFVDDPDFSWDYIPTTNETALELVLDEAADFEPDNKYSYSNTNYLLIGDILDKTLGYSHHEFINNEILKPLGLKNTYNLLTDVPIENVMSGYSVGYEWDVKYNDFANSAGSMVATIEDVGIFIRALNDGSLFTDDEQALYTSLYTYDHTGLLPGYQSIAKYHKDIDTVVIQFNNTSGGKMWNKAEILYNNILKIIKR</sequence>
<dbReference type="InterPro" id="IPR001466">
    <property type="entry name" value="Beta-lactam-related"/>
</dbReference>
<protein>
    <submittedName>
        <fullName evidence="2">Serine hydrolase domain-containing protein</fullName>
    </submittedName>
</protein>
<name>A0AAU9E0Z6_9FIRM</name>
<dbReference type="PANTHER" id="PTHR46825:SF9">
    <property type="entry name" value="BETA-LACTAMASE-RELATED DOMAIN-CONTAINING PROTEIN"/>
    <property type="match status" value="1"/>
</dbReference>
<dbReference type="GO" id="GO:0016787">
    <property type="term" value="F:hydrolase activity"/>
    <property type="evidence" value="ECO:0007669"/>
    <property type="project" value="UniProtKB-KW"/>
</dbReference>
<evidence type="ECO:0000313" key="3">
    <source>
        <dbReference type="Proteomes" id="UP001321786"/>
    </source>
</evidence>
<reference evidence="2 3" key="1">
    <citation type="submission" date="2023-08" db="EMBL/GenBank/DDBJ databases">
        <title>Helicovermis profunda gen. nov., sp. nov., a novel mesophilic, fermentative bacterium within the Bacillota from a deep-sea hydrothermal vent chimney.</title>
        <authorList>
            <person name="Miyazaki U."/>
            <person name="Mizutani D."/>
            <person name="Hashimoto Y."/>
            <person name="Tame A."/>
            <person name="Sawayama S."/>
            <person name="Miyazaki J."/>
            <person name="Takai K."/>
            <person name="Nakagawa S."/>
        </authorList>
    </citation>
    <scope>NUCLEOTIDE SEQUENCE [LARGE SCALE GENOMIC DNA]</scope>
    <source>
        <strain evidence="2 3">S502</strain>
    </source>
</reference>
<dbReference type="EMBL" id="AP028654">
    <property type="protein sequence ID" value="BEP28231.1"/>
    <property type="molecule type" value="Genomic_DNA"/>
</dbReference>
<dbReference type="Gene3D" id="3.40.710.10">
    <property type="entry name" value="DD-peptidase/beta-lactamase superfamily"/>
    <property type="match status" value="1"/>
</dbReference>